<comment type="function">
    <text evidence="6">Part of a membrane-bound complex that couples electron transfer with translocation of ions across the membrane.</text>
</comment>
<dbReference type="Pfam" id="PF04205">
    <property type="entry name" value="FMN_bind"/>
    <property type="match status" value="1"/>
</dbReference>
<keyword evidence="2 6" id="KW-0597">Phosphoprotein</keyword>
<organism evidence="9 10">
    <name type="scientific">Paraglaciecola aquimarina</name>
    <dbReference type="NCBI Taxonomy" id="1235557"/>
    <lineage>
        <taxon>Bacteria</taxon>
        <taxon>Pseudomonadati</taxon>
        <taxon>Pseudomonadota</taxon>
        <taxon>Gammaproteobacteria</taxon>
        <taxon>Alteromonadales</taxon>
        <taxon>Alteromonadaceae</taxon>
        <taxon>Paraglaciecola</taxon>
    </lineage>
</organism>
<keyword evidence="6 7" id="KW-0812">Transmembrane</keyword>
<evidence type="ECO:0000256" key="1">
    <source>
        <dbReference type="ARBA" id="ARBA00022448"/>
    </source>
</evidence>
<evidence type="ECO:0000256" key="7">
    <source>
        <dbReference type="SAM" id="Phobius"/>
    </source>
</evidence>
<dbReference type="PIRSF" id="PIRSF006091">
    <property type="entry name" value="E_trnsport_RnfG"/>
    <property type="match status" value="1"/>
</dbReference>
<gene>
    <name evidence="9" type="primary">rsxG</name>
    <name evidence="6" type="synonym">rnfG</name>
    <name evidence="9" type="ORF">RS130_21865</name>
</gene>
<dbReference type="NCBIfam" id="NF002519">
    <property type="entry name" value="PRK01908.1"/>
    <property type="match status" value="1"/>
</dbReference>
<dbReference type="NCBIfam" id="TIGR01947">
    <property type="entry name" value="rnfG"/>
    <property type="match status" value="1"/>
</dbReference>
<sequence length="222" mass="24534">MTQTIQNNMLKNGLVLAVFAVVTTGLIALTYFGTKDQIERQQQLKLQSILHAIVDESSFDNEIQFDCAIVTEPDLLGNKAPQKVYRATKQGEAIAVAIETTAPDGYSGKIHLVVGMYSPAPDNVVVSGVRVLQHKETPGLGDKIELRISDWVLDFEQQKYHPDISDMWTVKKDGGKFDQFTGATITPRAVVKAVRKSIEYYLANQQSIFTADNACQLDSANQ</sequence>
<comment type="subunit">
    <text evidence="6">The complex is composed of six subunits: RnfA, RnfB, RnfC, RnfD, RnfE and RnfG.</text>
</comment>
<accession>A0ABU3T1M8</accession>
<keyword evidence="5 6" id="KW-0249">Electron transport</keyword>
<keyword evidence="6 7" id="KW-1133">Transmembrane helix</keyword>
<dbReference type="SMART" id="SM00900">
    <property type="entry name" value="FMN_bind"/>
    <property type="match status" value="1"/>
</dbReference>
<keyword evidence="10" id="KW-1185">Reference proteome</keyword>
<keyword evidence="3 6" id="KW-0285">Flavoprotein</keyword>
<evidence type="ECO:0000256" key="4">
    <source>
        <dbReference type="ARBA" id="ARBA00022643"/>
    </source>
</evidence>
<evidence type="ECO:0000313" key="10">
    <source>
        <dbReference type="Proteomes" id="UP001247805"/>
    </source>
</evidence>
<reference evidence="9 10" key="1">
    <citation type="submission" date="2023-10" db="EMBL/GenBank/DDBJ databases">
        <title>Glaciecola aquimarina strain GGW-M5 nov., isolated from a coastal seawater.</title>
        <authorList>
            <person name="Bayburt H."/>
            <person name="Kim J.M."/>
            <person name="Choi B.J."/>
            <person name="Jeon C.O."/>
        </authorList>
    </citation>
    <scope>NUCLEOTIDE SEQUENCE [LARGE SCALE GENOMIC DNA]</scope>
    <source>
        <strain evidence="9 10">KCTC 32108</strain>
    </source>
</reference>
<dbReference type="InterPro" id="IPR007329">
    <property type="entry name" value="FMN-bd"/>
</dbReference>
<dbReference type="EMBL" id="JAWDIO010000002">
    <property type="protein sequence ID" value="MDU0356174.1"/>
    <property type="molecule type" value="Genomic_DNA"/>
</dbReference>
<keyword evidence="6" id="KW-0997">Cell inner membrane</keyword>
<dbReference type="EC" id="7.-.-.-" evidence="6"/>
<feature type="transmembrane region" description="Helical" evidence="7">
    <location>
        <begin position="12"/>
        <end position="33"/>
    </location>
</feature>
<name>A0ABU3T1M8_9ALTE</name>
<keyword evidence="4 6" id="KW-0288">FMN</keyword>
<dbReference type="HAMAP" id="MF_00479">
    <property type="entry name" value="RsxG_RnfG"/>
    <property type="match status" value="1"/>
</dbReference>
<proteinExistence type="inferred from homology"/>
<dbReference type="InterPro" id="IPR010209">
    <property type="entry name" value="Ion_transpt_RnfG/RsxG"/>
</dbReference>
<feature type="modified residue" description="FMN phosphoryl threonine" evidence="6">
    <location>
        <position position="184"/>
    </location>
</feature>
<evidence type="ECO:0000256" key="3">
    <source>
        <dbReference type="ARBA" id="ARBA00022630"/>
    </source>
</evidence>
<comment type="subcellular location">
    <subcellularLocation>
        <location evidence="6">Cell inner membrane</location>
        <topology evidence="6">Single-pass membrane protein</topology>
    </subcellularLocation>
</comment>
<keyword evidence="6" id="KW-1003">Cell membrane</keyword>
<comment type="cofactor">
    <cofactor evidence="6">
        <name>FMN</name>
        <dbReference type="ChEBI" id="CHEBI:58210"/>
    </cofactor>
</comment>
<comment type="caution">
    <text evidence="9">The sequence shown here is derived from an EMBL/GenBank/DDBJ whole genome shotgun (WGS) entry which is preliminary data.</text>
</comment>
<dbReference type="PANTHER" id="PTHR36118:SF1">
    <property type="entry name" value="ION-TRANSLOCATING OXIDOREDUCTASE COMPLEX SUBUNIT G"/>
    <property type="match status" value="1"/>
</dbReference>
<protein>
    <recommendedName>
        <fullName evidence="6">Ion-translocating oxidoreductase complex subunit G</fullName>
        <ecNumber evidence="6">7.-.-.-</ecNumber>
    </recommendedName>
    <alternativeName>
        <fullName evidence="6">Rnf electron transport complex subunit G</fullName>
    </alternativeName>
</protein>
<comment type="similarity">
    <text evidence="6">Belongs to the RnfG family.</text>
</comment>
<keyword evidence="6 7" id="KW-0472">Membrane</keyword>
<feature type="domain" description="FMN-binding" evidence="8">
    <location>
        <begin position="105"/>
        <end position="201"/>
    </location>
</feature>
<evidence type="ECO:0000313" key="9">
    <source>
        <dbReference type="EMBL" id="MDU0356174.1"/>
    </source>
</evidence>
<evidence type="ECO:0000256" key="6">
    <source>
        <dbReference type="HAMAP-Rule" id="MF_00479"/>
    </source>
</evidence>
<evidence type="ECO:0000256" key="5">
    <source>
        <dbReference type="ARBA" id="ARBA00022982"/>
    </source>
</evidence>
<dbReference type="RefSeq" id="WP_316027677.1">
    <property type="nucleotide sequence ID" value="NZ_JAWDIO010000002.1"/>
</dbReference>
<keyword evidence="6" id="KW-1278">Translocase</keyword>
<dbReference type="PANTHER" id="PTHR36118">
    <property type="entry name" value="ION-TRANSLOCATING OXIDOREDUCTASE COMPLEX SUBUNIT G"/>
    <property type="match status" value="1"/>
</dbReference>
<evidence type="ECO:0000259" key="8">
    <source>
        <dbReference type="SMART" id="SM00900"/>
    </source>
</evidence>
<keyword evidence="1 6" id="KW-0813">Transport</keyword>
<evidence type="ECO:0000256" key="2">
    <source>
        <dbReference type="ARBA" id="ARBA00022553"/>
    </source>
</evidence>
<dbReference type="Proteomes" id="UP001247805">
    <property type="component" value="Unassembled WGS sequence"/>
</dbReference>